<protein>
    <recommendedName>
        <fullName evidence="2">Clustered mitochondria protein homolog</fullName>
    </recommendedName>
</protein>
<evidence type="ECO:0000256" key="2">
    <source>
        <dbReference type="HAMAP-Rule" id="MF_03013"/>
    </source>
</evidence>
<dbReference type="Pfam" id="PF13236">
    <property type="entry name" value="CLU"/>
    <property type="match status" value="1"/>
</dbReference>
<dbReference type="GeneID" id="105368925"/>
<dbReference type="PANTHER" id="PTHR12601:SF6">
    <property type="entry name" value="CLUSTERED MITOCHONDRIA PROTEIN HOMOLOG"/>
    <property type="match status" value="1"/>
</dbReference>
<accession>A0AAJ7E3F2</accession>
<dbReference type="PROSITE" id="PS51823">
    <property type="entry name" value="CLU"/>
    <property type="match status" value="1"/>
</dbReference>
<dbReference type="GO" id="GO:0005737">
    <property type="term" value="C:cytoplasm"/>
    <property type="evidence" value="ECO:0007669"/>
    <property type="project" value="UniProtKB-SubCell"/>
</dbReference>
<sequence>MALGSQLEGPRDETTSVKPLQNGTGPDDHDIQPVNKQNGDEIGSAGNSVENIPEKGEVEATKEGEKEKNNVITNSTDENEEENDKDKDKEVANEQEVVFIQDMGFNVKIVSPGAEPFDIQVSSMELVQEIHQLLMDREDTCHRTCFSLQLDGNTLDNFAELKNIEGLKEGSIIKVVEEPYTMREARIHVRHVRDLLKSIDPADAYNGFECSSLSFLNVVTHGDILEKKKSRADSVDCTPPDYIIPGGKDRPLMPLQPQVKEQKYPPCLKVLTTSGWNPPPGYRKLHGDLMYLHVVTLEEKQYYLTACARGFFVNQSSKEVFNPKPATPSHLCHSLIELLNQLSPSFKRGFASMQRRRTQRHPFERVATPYQLYAWCAPQIEHTIDAIRAEDTFTSKLGYEEHIPGQTRDWNEELQTTRELPRKHLPERLLRERAIFKVHSDFVAAATRGAVAVIDGNVMAINPGEEPKMQMFIWNNIFFSLGFDVREHYKELGGDAAAFVAPRNDLQGVKVYATVDLPGLYTLGTVVIDYRGYRVTAQSIIPGILEREQEQSVVYGSIDFGKTVLTHPKYLEFLNKAGFQLKILPHKVINAADEEVELCSSVECKGIIGNDSRYYVLDLLRTFPPDVNFLKLEGVELSKEARALGFPIEHKHKLACLRQELIDSFVETRYIQFIKHAAVHLKQFTSAKRTQKEKEISAKVRISKNYEFSMEEKKEDQNYMAIDSNKETSNQSSIEADEAKKIVETITDSITSGEKQDLEESTKEIVRKAAAAVGSLRETEFDVKFNPDVFSPGVRHPDPDGPLLKKQRQLVKDAADFLLTTQLPTFIRECLDHTPAAMDGNTLIEALHGRGINVRYLGKLASMLAAVSQLQYLHRIAVSELILRSAKHIFISYMQGAELMSLSAAISHFLNCFLSSTQLMHPQQNLEELQSKTAKRRNKRKGRSNGPQQSEVEWASLTSKSLWQQIKVDLKNYYDWEVPTPESLDVTIEHFHLQKISLLRAFCIKAGIQILLREYNFENKNRATFFEEDILNIFPVVKHINPRASDAYNFYTTGQTKIQQGYLKDGYEVINEALNLLNNVYGAMHPEIAQCLRMLARLNYIMGDHVEALATQQKAALMSERVNGIDHPYTIIEYIHLALYSFANGQVSVSLRLLYRARYLALLVCGEDHPEVALLDSNISLILHAVGEYELSLRFLEHALALNLRYHGSRSLKVAVSYHLVARTQSCMGDFRAALNNEKETYAIYKQQLGEDHEKTRESSDCLRHLTQQAVVLQKKMNEIYTGKTGVSLPPIQIQPPSMGSVLDMLNVINGILFVQISQQDIENFKAEIAKRQPTTSSKGNGLLNGIDDLSDNKSIKESSDNVTTFIEPAEAFIKELTNEQIIDLKDSIKELAKGPIKELTKEQQIVVAES</sequence>
<dbReference type="Proteomes" id="UP000695007">
    <property type="component" value="Unplaced"/>
</dbReference>
<feature type="compositionally biased region" description="Basic residues" evidence="3">
    <location>
        <begin position="933"/>
        <end position="943"/>
    </location>
</feature>
<reference evidence="6" key="1">
    <citation type="submission" date="2025-08" db="UniProtKB">
        <authorList>
            <consortium name="RefSeq"/>
        </authorList>
    </citation>
    <scope>IDENTIFICATION</scope>
</reference>
<dbReference type="SUPFAM" id="SSF103107">
    <property type="entry name" value="Hypothetical protein c14orf129, hspc210"/>
    <property type="match status" value="1"/>
</dbReference>
<dbReference type="Pfam" id="PF13374">
    <property type="entry name" value="TPR_10"/>
    <property type="match status" value="1"/>
</dbReference>
<evidence type="ECO:0000256" key="1">
    <source>
        <dbReference type="ARBA" id="ARBA00022490"/>
    </source>
</evidence>
<dbReference type="Pfam" id="PF13424">
    <property type="entry name" value="TPR_12"/>
    <property type="match status" value="1"/>
</dbReference>
<dbReference type="KEGG" id="csol:105368925"/>
<keyword evidence="2" id="KW-0694">RNA-binding</keyword>
<dbReference type="InterPro" id="IPR011990">
    <property type="entry name" value="TPR-like_helical_dom_sf"/>
</dbReference>
<dbReference type="Pfam" id="PF15044">
    <property type="entry name" value="CLU_N"/>
    <property type="match status" value="1"/>
</dbReference>
<evidence type="ECO:0000313" key="5">
    <source>
        <dbReference type="Proteomes" id="UP000695007"/>
    </source>
</evidence>
<comment type="subcellular location">
    <subcellularLocation>
        <location evidence="2">Cytoplasm</location>
    </subcellularLocation>
</comment>
<dbReference type="InterPro" id="IPR028275">
    <property type="entry name" value="CLU_N"/>
</dbReference>
<dbReference type="InterPro" id="IPR023231">
    <property type="entry name" value="GSKIP_dom_sf"/>
</dbReference>
<feature type="domain" description="Clu" evidence="4">
    <location>
        <begin position="388"/>
        <end position="630"/>
    </location>
</feature>
<dbReference type="HAMAP" id="MF_03013">
    <property type="entry name" value="CLU"/>
    <property type="match status" value="1"/>
</dbReference>
<dbReference type="InterPro" id="IPR025697">
    <property type="entry name" value="CLU_dom"/>
</dbReference>
<feature type="region of interest" description="Disordered" evidence="3">
    <location>
        <begin position="931"/>
        <end position="952"/>
    </location>
</feature>
<dbReference type="FunFam" id="3.30.2280.10:FF:000002">
    <property type="entry name" value="Clustered mitochondria protein homolog"/>
    <property type="match status" value="1"/>
</dbReference>
<feature type="region of interest" description="Disordered" evidence="3">
    <location>
        <begin position="1"/>
        <end position="90"/>
    </location>
</feature>
<dbReference type="Pfam" id="PF12807">
    <property type="entry name" value="eIF3_p135"/>
    <property type="match status" value="1"/>
</dbReference>
<comment type="similarity">
    <text evidence="2">Belongs to the CLU family.</text>
</comment>
<dbReference type="GO" id="GO:0048312">
    <property type="term" value="P:intracellular distribution of mitochondria"/>
    <property type="evidence" value="ECO:0007669"/>
    <property type="project" value="TreeGrafter"/>
</dbReference>
<keyword evidence="5" id="KW-1185">Reference proteome</keyword>
<dbReference type="RefSeq" id="XP_011506410.1">
    <property type="nucleotide sequence ID" value="XM_011508108.1"/>
</dbReference>
<comment type="function">
    <text evidence="2">mRNA-binding protein involved in proper cytoplasmic distribution of mitochondria.</text>
</comment>
<dbReference type="PANTHER" id="PTHR12601">
    <property type="entry name" value="EUKARYOTIC TRANSLATION INITIATION FACTOR 3 SUBUNIT EIF-3"/>
    <property type="match status" value="1"/>
</dbReference>
<dbReference type="GO" id="GO:0003729">
    <property type="term" value="F:mRNA binding"/>
    <property type="evidence" value="ECO:0007669"/>
    <property type="project" value="TreeGrafter"/>
</dbReference>
<evidence type="ECO:0000256" key="3">
    <source>
        <dbReference type="SAM" id="MobiDB-lite"/>
    </source>
</evidence>
<organism evidence="5 6">
    <name type="scientific">Ceratosolen solmsi marchali</name>
    <dbReference type="NCBI Taxonomy" id="326594"/>
    <lineage>
        <taxon>Eukaryota</taxon>
        <taxon>Metazoa</taxon>
        <taxon>Ecdysozoa</taxon>
        <taxon>Arthropoda</taxon>
        <taxon>Hexapoda</taxon>
        <taxon>Insecta</taxon>
        <taxon>Pterygota</taxon>
        <taxon>Neoptera</taxon>
        <taxon>Endopterygota</taxon>
        <taxon>Hymenoptera</taxon>
        <taxon>Apocrita</taxon>
        <taxon>Proctotrupomorpha</taxon>
        <taxon>Chalcidoidea</taxon>
        <taxon>Agaonidae</taxon>
        <taxon>Agaoninae</taxon>
        <taxon>Ceratosolen</taxon>
    </lineage>
</organism>
<dbReference type="InterPro" id="IPR027523">
    <property type="entry name" value="CLU_prot"/>
</dbReference>
<feature type="compositionally biased region" description="Basic and acidic residues" evidence="3">
    <location>
        <begin position="52"/>
        <end position="69"/>
    </location>
</feature>
<dbReference type="SUPFAM" id="SSF48452">
    <property type="entry name" value="TPR-like"/>
    <property type="match status" value="2"/>
</dbReference>
<dbReference type="CTD" id="1191"/>
<keyword evidence="1 2" id="KW-0963">Cytoplasm</keyword>
<evidence type="ECO:0000313" key="6">
    <source>
        <dbReference type="RefSeq" id="XP_011506410.1"/>
    </source>
</evidence>
<dbReference type="Gene3D" id="3.30.2280.10">
    <property type="entry name" value="Hypothetical protein (hspc210)"/>
    <property type="match status" value="1"/>
</dbReference>
<name>A0AAJ7E3F2_9HYME</name>
<dbReference type="InterPro" id="IPR033646">
    <property type="entry name" value="CLU-central"/>
</dbReference>
<dbReference type="Gene3D" id="1.25.40.10">
    <property type="entry name" value="Tetratricopeptide repeat domain"/>
    <property type="match status" value="1"/>
</dbReference>
<dbReference type="FunFam" id="1.25.40.10:FF:000099">
    <property type="entry name" value="Clustered mitochondria protein homolog"/>
    <property type="match status" value="1"/>
</dbReference>
<dbReference type="GO" id="GO:0007005">
    <property type="term" value="P:mitochondrion organization"/>
    <property type="evidence" value="ECO:0007669"/>
    <property type="project" value="UniProtKB-UniRule"/>
</dbReference>
<proteinExistence type="inferred from homology"/>
<dbReference type="CDD" id="cd15466">
    <property type="entry name" value="CLU-central"/>
    <property type="match status" value="1"/>
</dbReference>
<gene>
    <name evidence="6" type="primary">LOC105368925</name>
</gene>
<evidence type="ECO:0000259" key="4">
    <source>
        <dbReference type="PROSITE" id="PS51823"/>
    </source>
</evidence>